<dbReference type="Proteomes" id="UP000037600">
    <property type="component" value="Unassembled WGS sequence"/>
</dbReference>
<dbReference type="RefSeq" id="WP_048690003.1">
    <property type="nucleotide sequence ID" value="NZ_KQ130483.1"/>
</dbReference>
<keyword evidence="2" id="KW-1185">Reference proteome</keyword>
<accession>A0A0J8GUG1</accession>
<evidence type="ECO:0000313" key="2">
    <source>
        <dbReference type="Proteomes" id="UP000037600"/>
    </source>
</evidence>
<dbReference type="AlphaFoldDB" id="A0A0J8GUG1"/>
<name>A0A0J8GUG1_9ALTE</name>
<sequence length="142" mass="16443">MKTYLKLVFALIFFIFVWFYNNQKTLSPHDCELDFQVKCNTQEQGLTLDIHASMPVMLETSNKVTINLSKPSSDLKAWLSGQNMQMGKIPIQVKRVNSNEYQLSVVPVICAEANMIWNIELEIELLDHNTSIKQDVMFETQR</sequence>
<proteinExistence type="predicted"/>
<gene>
    <name evidence="1" type="ORF">XM47_04120</name>
</gene>
<dbReference type="EMBL" id="LAZL01000004">
    <property type="protein sequence ID" value="KMT66415.1"/>
    <property type="molecule type" value="Genomic_DNA"/>
</dbReference>
<organism evidence="1 2">
    <name type="scientific">Catenovulum maritimum</name>
    <dbReference type="NCBI Taxonomy" id="1513271"/>
    <lineage>
        <taxon>Bacteria</taxon>
        <taxon>Pseudomonadati</taxon>
        <taxon>Pseudomonadota</taxon>
        <taxon>Gammaproteobacteria</taxon>
        <taxon>Alteromonadales</taxon>
        <taxon>Alteromonadaceae</taxon>
        <taxon>Catenovulum</taxon>
    </lineage>
</organism>
<dbReference type="STRING" id="1513271.XM47_04120"/>
<reference evidence="1 2" key="1">
    <citation type="submission" date="2015-04" db="EMBL/GenBank/DDBJ databases">
        <title>Draft Genome Sequence of the Novel Agar-Digesting Marine Bacterium Q1.</title>
        <authorList>
            <person name="Li Y."/>
            <person name="Li D."/>
            <person name="Chen G."/>
            <person name="Du Z."/>
        </authorList>
    </citation>
    <scope>NUCLEOTIDE SEQUENCE [LARGE SCALE GENOMIC DNA]</scope>
    <source>
        <strain evidence="1 2">Q1</strain>
    </source>
</reference>
<comment type="caution">
    <text evidence="1">The sequence shown here is derived from an EMBL/GenBank/DDBJ whole genome shotgun (WGS) entry which is preliminary data.</text>
</comment>
<protein>
    <submittedName>
        <fullName evidence="1">Uncharacterized protein</fullName>
    </submittedName>
</protein>
<dbReference type="OrthoDB" id="6238758at2"/>
<evidence type="ECO:0000313" key="1">
    <source>
        <dbReference type="EMBL" id="KMT66415.1"/>
    </source>
</evidence>